<evidence type="ECO:0000256" key="2">
    <source>
        <dbReference type="ARBA" id="ARBA00022670"/>
    </source>
</evidence>
<dbReference type="GO" id="GO:0046872">
    <property type="term" value="F:metal ion binding"/>
    <property type="evidence" value="ECO:0007669"/>
    <property type="project" value="UniProtKB-UniRule"/>
</dbReference>
<keyword evidence="2 7" id="KW-0645">Protease</keyword>
<dbReference type="Pfam" id="PF01432">
    <property type="entry name" value="Peptidase_M3"/>
    <property type="match status" value="1"/>
</dbReference>
<keyword evidence="6 7" id="KW-0482">Metalloprotease</keyword>
<comment type="similarity">
    <text evidence="1 7">Belongs to the peptidase M3 family.</text>
</comment>
<evidence type="ECO:0000313" key="10">
    <source>
        <dbReference type="EMBL" id="ADX68729.1"/>
    </source>
</evidence>
<keyword evidence="5 7" id="KW-0862">Zinc</keyword>
<dbReference type="InterPro" id="IPR024077">
    <property type="entry name" value="Neurolysin/TOP_dom2"/>
</dbReference>
<dbReference type="KEGG" id="wvi:Weevi_2054"/>
<dbReference type="GO" id="GO:0004180">
    <property type="term" value="F:carboxypeptidase activity"/>
    <property type="evidence" value="ECO:0007669"/>
    <property type="project" value="UniProtKB-KW"/>
</dbReference>
<organism evidence="10 11">
    <name type="scientific">Weeksella virosa (strain ATCC 43766 / DSM 16922 / JCM 21250 / CCUG 30538 / CDC 9751 / IAM 14551 / NBRC 16016 / NCTC 11634 / CL345/78)</name>
    <dbReference type="NCBI Taxonomy" id="865938"/>
    <lineage>
        <taxon>Bacteria</taxon>
        <taxon>Pseudomonadati</taxon>
        <taxon>Bacteroidota</taxon>
        <taxon>Flavobacteriia</taxon>
        <taxon>Flavobacteriales</taxon>
        <taxon>Weeksellaceae</taxon>
        <taxon>Weeksella</taxon>
    </lineage>
</organism>
<keyword evidence="10" id="KW-0121">Carboxypeptidase</keyword>
<dbReference type="CDD" id="cd06456">
    <property type="entry name" value="M3A_DCP"/>
    <property type="match status" value="1"/>
</dbReference>
<evidence type="ECO:0000256" key="5">
    <source>
        <dbReference type="ARBA" id="ARBA00022833"/>
    </source>
</evidence>
<dbReference type="InterPro" id="IPR034005">
    <property type="entry name" value="M3A_DCP"/>
</dbReference>
<evidence type="ECO:0000313" key="11">
    <source>
        <dbReference type="Proteomes" id="UP000008641"/>
    </source>
</evidence>
<dbReference type="PANTHER" id="PTHR43660">
    <property type="entry name" value="DIPEPTIDYL CARBOXYPEPTIDASE"/>
    <property type="match status" value="1"/>
</dbReference>
<proteinExistence type="inferred from homology"/>
<dbReference type="GO" id="GO:0004222">
    <property type="term" value="F:metalloendopeptidase activity"/>
    <property type="evidence" value="ECO:0007669"/>
    <property type="project" value="InterPro"/>
</dbReference>
<dbReference type="PANTHER" id="PTHR43660:SF1">
    <property type="entry name" value="DIPEPTIDYL CARBOXYPEPTIDASE"/>
    <property type="match status" value="1"/>
</dbReference>
<dbReference type="EMBL" id="CP002455">
    <property type="protein sequence ID" value="ADX68729.1"/>
    <property type="molecule type" value="Genomic_DNA"/>
</dbReference>
<keyword evidence="4 7" id="KW-0378">Hydrolase</keyword>
<dbReference type="Gene3D" id="3.40.390.10">
    <property type="entry name" value="Collagenase (Catalytic Domain)"/>
    <property type="match status" value="1"/>
</dbReference>
<dbReference type="EC" id="3.4.15.5" evidence="10"/>
<dbReference type="FunFam" id="3.40.390.10:FF:000009">
    <property type="entry name" value="Oligopeptidase A"/>
    <property type="match status" value="1"/>
</dbReference>
<sequence length="716" mass="81620">MRKRLITLSIMALAINYSCSSSKSTVSLPMTQNDEKIDEKYKDNPFFTKSSLPYQAPDFDKIKDEHYQPAFDFGLQQQLAEIELITKNAEAATFENTVLALENSGKVLKRAQIIFYNMTSANTNDALQALQEKYAPIFAAHYDKIYLNEDLYKRIKSVDTKNLNSESKRLVEYYLQNFEIAGANLSVENKTKLKEINQQLASLSTQFGSKLLEARKNGAVLFDDVKELDGLSADDIAAAANDAKKAGFDGKYLLALQNTTQQPLLQNMKNRASREKLFKASWTRAEKGDANDTRETIEQLAKLRLEKAQLFGKKNFAEWKLQDQMAKTPEAAFGLMKQLAKPAVETAKKEAAEIQSLIDQQKGNFKLEPWDWNFYAEQVRKAKYDLDENEIKPYFELKTVLEKGVFFAAEKFYGITFKQRTDLPVYHPDVVVYEVFDHDGKSMALYYLDFYTRNNKSGGAWMNNFVEQSHLLGQKPVITNVFNYQKPADGKPSLISFDDVTTMFHEFGHTLHGLFANQDYVSLSGTNVPRDFVEFPSQINEHFALEAEVLKNYAVHYQTKKVMPQALVDKIKKASNFNQGYATTELVAAALLDMTYHTVSKTQDFAPVLEFEKQALLSNGVALSQVPPRYHSPYFAHVWGGGYSAAYYAYIWSETLDSDAWEWIKANGGMTRENGDRFRKYILSIGNTKDLNRTFEEFTGRKASIEPLLRTRGFIK</sequence>
<evidence type="ECO:0000256" key="1">
    <source>
        <dbReference type="ARBA" id="ARBA00006040"/>
    </source>
</evidence>
<accession>F0P1T2</accession>
<evidence type="ECO:0000256" key="8">
    <source>
        <dbReference type="SAM" id="SignalP"/>
    </source>
</evidence>
<gene>
    <name evidence="10" type="ordered locus">Weevi_2054</name>
</gene>
<reference evidence="10 11" key="1">
    <citation type="journal article" date="2011" name="Stand. Genomic Sci.">
        <title>Complete genome sequence of Weeksella virosa type strain (9751).</title>
        <authorList>
            <person name="Lang E."/>
            <person name="Teshima H."/>
            <person name="Lucas S."/>
            <person name="Lapidus A."/>
            <person name="Hammon N."/>
            <person name="Deshpande S."/>
            <person name="Nolan M."/>
            <person name="Cheng J.F."/>
            <person name="Pitluck S."/>
            <person name="Liolios K."/>
            <person name="Pagani I."/>
            <person name="Mikhailova N."/>
            <person name="Ivanova N."/>
            <person name="Mavromatis K."/>
            <person name="Pati A."/>
            <person name="Tapia R."/>
            <person name="Han C."/>
            <person name="Goodwin L."/>
            <person name="Chen A."/>
            <person name="Palaniappan K."/>
            <person name="Land M."/>
            <person name="Hauser L."/>
            <person name="Chang Y.J."/>
            <person name="Jeffries C.D."/>
            <person name="Brambilla E.M."/>
            <person name="Kopitz M."/>
            <person name="Rohde M."/>
            <person name="Goker M."/>
            <person name="Tindall B.J."/>
            <person name="Detter J.C."/>
            <person name="Woyke T."/>
            <person name="Bristow J."/>
            <person name="Eisen J.A."/>
            <person name="Markowitz V."/>
            <person name="Hugenholtz P."/>
            <person name="Klenk H.P."/>
            <person name="Kyrpides N.C."/>
        </authorList>
    </citation>
    <scope>NUCLEOTIDE SEQUENCE [LARGE SCALE GENOMIC DNA]</scope>
    <source>
        <strain evidence="11">ATCC 43766 / DSM 16922 / JCM 21250 / NBRC 16016 / NCTC 11634 / CL345/78</strain>
    </source>
</reference>
<feature type="signal peptide" evidence="8">
    <location>
        <begin position="1"/>
        <end position="23"/>
    </location>
</feature>
<dbReference type="MEROPS" id="M03.005"/>
<evidence type="ECO:0000256" key="3">
    <source>
        <dbReference type="ARBA" id="ARBA00022723"/>
    </source>
</evidence>
<comment type="cofactor">
    <cofactor evidence="7">
        <name>Zn(2+)</name>
        <dbReference type="ChEBI" id="CHEBI:29105"/>
    </cofactor>
    <text evidence="7">Binds 1 zinc ion.</text>
</comment>
<dbReference type="InterPro" id="IPR024079">
    <property type="entry name" value="MetalloPept_cat_dom_sf"/>
</dbReference>
<dbReference type="STRING" id="865938.Weevi_2054"/>
<reference evidence="11" key="2">
    <citation type="journal article" date="2011" name="Stand. Genomic Sci.">
        <title>Complete genome sequence of Weeksella virosa type strain (9751T).</title>
        <authorList>
            <person name="Lang E."/>
            <person name="Teshima H."/>
            <person name="Lucas S."/>
            <person name="Lapidus A."/>
            <person name="Hammon N."/>
            <person name="Deshpande S."/>
            <person name="Nolan M."/>
            <person name="Cheng J."/>
            <person name="Pitluck S."/>
            <person name="Liolios K."/>
            <person name="Pagani I."/>
            <person name="Mikhailova N."/>
            <person name="Ivanova N."/>
            <person name="Mavromatis K."/>
            <person name="Pati A."/>
            <person name="Tapia R."/>
            <person name="Han C."/>
            <person name="Goodwin L."/>
            <person name="Chen A."/>
            <person name="Palaniappan K."/>
            <person name="Land M."/>
            <person name="Hauser L."/>
            <person name="Chang Y."/>
            <person name="Jeffries C."/>
            <person name="Brambilla E."/>
            <person name="Kopitz M."/>
            <person name="Rohde M."/>
            <person name="Goker M."/>
            <person name="Tindall B."/>
            <person name="Detter J."/>
            <person name="Woyke T."/>
            <person name="Bristow J."/>
            <person name="Eisen J."/>
            <person name="Markowitz V."/>
            <person name="Hugenholtz P."/>
            <person name="Klenk H."/>
            <person name="Kyrpides N."/>
        </authorList>
    </citation>
    <scope>NUCLEOTIDE SEQUENCE [LARGE SCALE GENOMIC DNA]</scope>
    <source>
        <strain evidence="11">ATCC 43766 / DSM 16922 / JCM 21250 / NBRC 16016 / NCTC 11634 / CL345/78</strain>
    </source>
</reference>
<name>F0P1T2_WEEVC</name>
<feature type="chain" id="PRO_5003256450" evidence="8">
    <location>
        <begin position="24"/>
        <end position="716"/>
    </location>
</feature>
<evidence type="ECO:0000256" key="6">
    <source>
        <dbReference type="ARBA" id="ARBA00023049"/>
    </source>
</evidence>
<dbReference type="AlphaFoldDB" id="F0P1T2"/>
<evidence type="ECO:0000256" key="7">
    <source>
        <dbReference type="RuleBase" id="RU003435"/>
    </source>
</evidence>
<dbReference type="HOGENOM" id="CLU_001805_4_0_10"/>
<keyword evidence="11" id="KW-1185">Reference proteome</keyword>
<dbReference type="GO" id="GO:0008241">
    <property type="term" value="F:peptidyl-dipeptidase activity"/>
    <property type="evidence" value="ECO:0007669"/>
    <property type="project" value="UniProtKB-EC"/>
</dbReference>
<dbReference type="Proteomes" id="UP000008641">
    <property type="component" value="Chromosome"/>
</dbReference>
<dbReference type="OrthoDB" id="9773538at2"/>
<dbReference type="SUPFAM" id="SSF55486">
    <property type="entry name" value="Metalloproteases ('zincins'), catalytic domain"/>
    <property type="match status" value="1"/>
</dbReference>
<protein>
    <submittedName>
        <fullName evidence="10">Peptidyl-dipeptidase Dcp</fullName>
        <ecNumber evidence="10">3.4.15.5</ecNumber>
    </submittedName>
</protein>
<dbReference type="Gene3D" id="1.10.1370.10">
    <property type="entry name" value="Neurolysin, domain 3"/>
    <property type="match status" value="1"/>
</dbReference>
<dbReference type="eggNOG" id="COG0339">
    <property type="taxonomic scope" value="Bacteria"/>
</dbReference>
<evidence type="ECO:0000256" key="4">
    <source>
        <dbReference type="ARBA" id="ARBA00022801"/>
    </source>
</evidence>
<dbReference type="GO" id="GO:0006508">
    <property type="term" value="P:proteolysis"/>
    <property type="evidence" value="ECO:0007669"/>
    <property type="project" value="UniProtKB-KW"/>
</dbReference>
<keyword evidence="3 7" id="KW-0479">Metal-binding</keyword>
<dbReference type="InterPro" id="IPR001567">
    <property type="entry name" value="Pept_M3A_M3B_dom"/>
</dbReference>
<feature type="domain" description="Peptidase M3A/M3B catalytic" evidence="9">
    <location>
        <begin position="265"/>
        <end position="713"/>
    </location>
</feature>
<keyword evidence="8" id="KW-0732">Signal</keyword>
<dbReference type="GO" id="GO:0005829">
    <property type="term" value="C:cytosol"/>
    <property type="evidence" value="ECO:0007669"/>
    <property type="project" value="TreeGrafter"/>
</dbReference>
<evidence type="ECO:0000259" key="9">
    <source>
        <dbReference type="Pfam" id="PF01432"/>
    </source>
</evidence>
<dbReference type="InterPro" id="IPR045090">
    <property type="entry name" value="Pept_M3A_M3B"/>
</dbReference>